<organism evidence="1 2">
    <name type="scientific">Enterococcus durans</name>
    <dbReference type="NCBI Taxonomy" id="53345"/>
    <lineage>
        <taxon>Bacteria</taxon>
        <taxon>Bacillati</taxon>
        <taxon>Bacillota</taxon>
        <taxon>Bacilli</taxon>
        <taxon>Lactobacillales</taxon>
        <taxon>Enterococcaceae</taxon>
        <taxon>Enterococcus</taxon>
    </lineage>
</organism>
<dbReference type="RefSeq" id="WP_151026315.1">
    <property type="nucleotide sequence ID" value="NZ_PTWL01000086.1"/>
</dbReference>
<accession>A0A5N0YUY6</accession>
<reference evidence="1 2" key="1">
    <citation type="submission" date="2019-09" db="EMBL/GenBank/DDBJ databases">
        <title>Vancomyinc resistant enterococci isolated from farm animals in Switzerland.</title>
        <authorList>
            <person name="Stevens M.J.A."/>
            <person name="Stephan R."/>
            <person name="Morach M."/>
            <person name="Nuesch-Inderbinen M."/>
        </authorList>
    </citation>
    <scope>NUCLEOTIDE SEQUENCE [LARGE SCALE GENOMIC DNA]</scope>
    <source>
        <strain evidence="1 2">GH27</strain>
    </source>
</reference>
<comment type="caution">
    <text evidence="1">The sequence shown here is derived from an EMBL/GenBank/DDBJ whole genome shotgun (WGS) entry which is preliminary data.</text>
</comment>
<gene>
    <name evidence="1" type="ORF">F6X95_04990</name>
</gene>
<dbReference type="AlphaFoldDB" id="A0A5N0YUY6"/>
<evidence type="ECO:0000313" key="2">
    <source>
        <dbReference type="Proteomes" id="UP000326078"/>
    </source>
</evidence>
<name>A0A5N0YUY6_9ENTE</name>
<dbReference type="EMBL" id="VYUT01000006">
    <property type="protein sequence ID" value="KAA9206293.1"/>
    <property type="molecule type" value="Genomic_DNA"/>
</dbReference>
<proteinExistence type="predicted"/>
<evidence type="ECO:0000313" key="1">
    <source>
        <dbReference type="EMBL" id="KAA9206293.1"/>
    </source>
</evidence>
<dbReference type="Proteomes" id="UP000326078">
    <property type="component" value="Unassembled WGS sequence"/>
</dbReference>
<protein>
    <submittedName>
        <fullName evidence="1">Uncharacterized protein</fullName>
    </submittedName>
</protein>
<sequence length="139" mass="15938">MIRFGFDFFKFVGSVAGTAKTGFNDLTFKVSPLEGTNEITGAETDIPTSSEVRSVKFLSKICRIKQPNFYTKKGKEIQAKFNVKYLDNLSKVIRHFEYSLRLRENGKWIIIASDNKPSGLIFFLNIRSYDVHSCYNLYA</sequence>